<protein>
    <submittedName>
        <fullName evidence="2">Uncharacterized protein</fullName>
    </submittedName>
</protein>
<comment type="caution">
    <text evidence="2">The sequence shown here is derived from an EMBL/GenBank/DDBJ whole genome shotgun (WGS) entry which is preliminary data.</text>
</comment>
<organism evidence="2 3">
    <name type="scientific">Kitasatospora phosalacinea</name>
    <dbReference type="NCBI Taxonomy" id="2065"/>
    <lineage>
        <taxon>Bacteria</taxon>
        <taxon>Bacillati</taxon>
        <taxon>Actinomycetota</taxon>
        <taxon>Actinomycetes</taxon>
        <taxon>Kitasatosporales</taxon>
        <taxon>Streptomycetaceae</taxon>
        <taxon>Kitasatospora</taxon>
    </lineage>
</organism>
<sequence length="112" mass="11986">MLRVTGTPATSEMLSAVEAEETGPTERAADAAAAPVATSRPEPSTATAMLVIRWVVATPWVTSRLRASCSCFFEYFAATTLTRERSMPGWRRFASASSTSALAGAVTYTFTR</sequence>
<dbReference type="EMBL" id="BSRX01000007">
    <property type="protein sequence ID" value="GLW53632.1"/>
    <property type="molecule type" value="Genomic_DNA"/>
</dbReference>
<proteinExistence type="predicted"/>
<accession>A0A9W6PEU6</accession>
<dbReference type="RefSeq" id="WP_033256184.1">
    <property type="nucleotide sequence ID" value="NZ_BSRX01000007.1"/>
</dbReference>
<dbReference type="AlphaFoldDB" id="A0A9W6PEU6"/>
<gene>
    <name evidence="2" type="ORF">Kpho01_16430</name>
</gene>
<feature type="region of interest" description="Disordered" evidence="1">
    <location>
        <begin position="1"/>
        <end position="43"/>
    </location>
</feature>
<evidence type="ECO:0000256" key="1">
    <source>
        <dbReference type="SAM" id="MobiDB-lite"/>
    </source>
</evidence>
<name>A0A9W6PEU6_9ACTN</name>
<evidence type="ECO:0000313" key="3">
    <source>
        <dbReference type="Proteomes" id="UP001165143"/>
    </source>
</evidence>
<reference evidence="2" key="1">
    <citation type="submission" date="2023-02" db="EMBL/GenBank/DDBJ databases">
        <title>Kitasatospora phosalacinea NBRC 14362.</title>
        <authorList>
            <person name="Ichikawa N."/>
            <person name="Sato H."/>
            <person name="Tonouchi N."/>
        </authorList>
    </citation>
    <scope>NUCLEOTIDE SEQUENCE</scope>
    <source>
        <strain evidence="2">NBRC 14362</strain>
    </source>
</reference>
<dbReference type="Proteomes" id="UP001165143">
    <property type="component" value="Unassembled WGS sequence"/>
</dbReference>
<evidence type="ECO:0000313" key="2">
    <source>
        <dbReference type="EMBL" id="GLW53632.1"/>
    </source>
</evidence>